<keyword evidence="3" id="KW-1185">Reference proteome</keyword>
<feature type="transmembrane region" description="Helical" evidence="1">
    <location>
        <begin position="36"/>
        <end position="55"/>
    </location>
</feature>
<protein>
    <submittedName>
        <fullName evidence="2">Uncharacterized protein</fullName>
    </submittedName>
</protein>
<name>A0A7J7LMM7_9MAGN</name>
<sequence>FHSIPTKRKITCILRNLQVVKTQINYRTINISENGIYWLFSIVPCPFLLYLYCIFKHDMCRSNVKIPRLRRTILGAELINNKKVFLSLF</sequence>
<dbReference type="Proteomes" id="UP000541444">
    <property type="component" value="Unassembled WGS sequence"/>
</dbReference>
<evidence type="ECO:0000313" key="2">
    <source>
        <dbReference type="EMBL" id="KAF6143921.1"/>
    </source>
</evidence>
<accession>A0A7J7LMM7</accession>
<keyword evidence="1" id="KW-0812">Transmembrane</keyword>
<organism evidence="2 3">
    <name type="scientific">Kingdonia uniflora</name>
    <dbReference type="NCBI Taxonomy" id="39325"/>
    <lineage>
        <taxon>Eukaryota</taxon>
        <taxon>Viridiplantae</taxon>
        <taxon>Streptophyta</taxon>
        <taxon>Embryophyta</taxon>
        <taxon>Tracheophyta</taxon>
        <taxon>Spermatophyta</taxon>
        <taxon>Magnoliopsida</taxon>
        <taxon>Ranunculales</taxon>
        <taxon>Circaeasteraceae</taxon>
        <taxon>Kingdonia</taxon>
    </lineage>
</organism>
<evidence type="ECO:0000313" key="3">
    <source>
        <dbReference type="Proteomes" id="UP000541444"/>
    </source>
</evidence>
<evidence type="ECO:0000256" key="1">
    <source>
        <dbReference type="SAM" id="Phobius"/>
    </source>
</evidence>
<proteinExistence type="predicted"/>
<dbReference type="AlphaFoldDB" id="A0A7J7LMM7"/>
<reference evidence="2 3" key="1">
    <citation type="journal article" date="2020" name="IScience">
        <title>Genome Sequencing of the Endangered Kingdonia uniflora (Circaeasteraceae, Ranunculales) Reveals Potential Mechanisms of Evolutionary Specialization.</title>
        <authorList>
            <person name="Sun Y."/>
            <person name="Deng T."/>
            <person name="Zhang A."/>
            <person name="Moore M.J."/>
            <person name="Landis J.B."/>
            <person name="Lin N."/>
            <person name="Zhang H."/>
            <person name="Zhang X."/>
            <person name="Huang J."/>
            <person name="Zhang X."/>
            <person name="Sun H."/>
            <person name="Wang H."/>
        </authorList>
    </citation>
    <scope>NUCLEOTIDE SEQUENCE [LARGE SCALE GENOMIC DNA]</scope>
    <source>
        <strain evidence="2">TB1705</strain>
        <tissue evidence="2">Leaf</tissue>
    </source>
</reference>
<dbReference type="EMBL" id="JACGCM010002161">
    <property type="protein sequence ID" value="KAF6143921.1"/>
    <property type="molecule type" value="Genomic_DNA"/>
</dbReference>
<feature type="non-terminal residue" evidence="2">
    <location>
        <position position="89"/>
    </location>
</feature>
<gene>
    <name evidence="2" type="ORF">GIB67_001715</name>
</gene>
<keyword evidence="1" id="KW-0472">Membrane</keyword>
<comment type="caution">
    <text evidence="2">The sequence shown here is derived from an EMBL/GenBank/DDBJ whole genome shotgun (WGS) entry which is preliminary data.</text>
</comment>
<keyword evidence="1" id="KW-1133">Transmembrane helix</keyword>